<dbReference type="Proteomes" id="UP000002058">
    <property type="component" value="Unassembled WGS sequence"/>
</dbReference>
<organism evidence="1 2">
    <name type="scientific">Uncinocarpus reesii (strain UAMH 1704)</name>
    <dbReference type="NCBI Taxonomy" id="336963"/>
    <lineage>
        <taxon>Eukaryota</taxon>
        <taxon>Fungi</taxon>
        <taxon>Dikarya</taxon>
        <taxon>Ascomycota</taxon>
        <taxon>Pezizomycotina</taxon>
        <taxon>Eurotiomycetes</taxon>
        <taxon>Eurotiomycetidae</taxon>
        <taxon>Onygenales</taxon>
        <taxon>Onygenaceae</taxon>
        <taxon>Uncinocarpus</taxon>
    </lineage>
</organism>
<dbReference type="InParanoid" id="C4JIE9"/>
<evidence type="ECO:0000313" key="1">
    <source>
        <dbReference type="EMBL" id="EEP76637.1"/>
    </source>
</evidence>
<dbReference type="RefSeq" id="XP_002541970.1">
    <property type="nucleotide sequence ID" value="XM_002541924.1"/>
</dbReference>
<dbReference type="KEGG" id="ure:UREG_01486"/>
<dbReference type="AlphaFoldDB" id="C4JIE9"/>
<dbReference type="VEuPathDB" id="FungiDB:UREG_01486"/>
<dbReference type="GeneID" id="8440740"/>
<sequence>MLTYTLLYGSALRIVSERATKGPTRDLLLEDLSSGDPTRRHKALNALHFLVSSRPQEHIEENSTTISPILPKTRPLGENKALATLCALLPDNVTVALEAGVINRWLAKYPFPCKAEPEKNNVVVYMRIWSADDPLMSSIVGTLATHREGVRQLRRHGLMGSRMEEHKHDIFVPRNEHYEALFPINRNPERDEDSDSDIWMLNGEDTAGAQPWTWERPQMGPTTDQALRRRRREAMVFSEGGGPLDRGNIIEPREYGNFGNRLADDDLDVSAAALMSYPMGPN</sequence>
<dbReference type="OMA" id="FPCTTED"/>
<dbReference type="OrthoDB" id="5385189at2759"/>
<dbReference type="HOGENOM" id="CLU_987633_0_0_1"/>
<dbReference type="eggNOG" id="ENOG502SE0J">
    <property type="taxonomic scope" value="Eukaryota"/>
</dbReference>
<reference evidence="2" key="1">
    <citation type="journal article" date="2009" name="Genome Res.">
        <title>Comparative genomic analyses of the human fungal pathogens Coccidioides and their relatives.</title>
        <authorList>
            <person name="Sharpton T.J."/>
            <person name="Stajich J.E."/>
            <person name="Rounsley S.D."/>
            <person name="Gardner M.J."/>
            <person name="Wortman J.R."/>
            <person name="Jordar V.S."/>
            <person name="Maiti R."/>
            <person name="Kodira C.D."/>
            <person name="Neafsey D.E."/>
            <person name="Zeng Q."/>
            <person name="Hung C.-Y."/>
            <person name="McMahan C."/>
            <person name="Muszewska A."/>
            <person name="Grynberg M."/>
            <person name="Mandel M.A."/>
            <person name="Kellner E.M."/>
            <person name="Barker B.M."/>
            <person name="Galgiani J.N."/>
            <person name="Orbach M.J."/>
            <person name="Kirkland T.N."/>
            <person name="Cole G.T."/>
            <person name="Henn M.R."/>
            <person name="Birren B.W."/>
            <person name="Taylor J.W."/>
        </authorList>
    </citation>
    <scope>NUCLEOTIDE SEQUENCE [LARGE SCALE GENOMIC DNA]</scope>
    <source>
        <strain evidence="2">UAMH 1704</strain>
    </source>
</reference>
<gene>
    <name evidence="1" type="ORF">UREG_01486</name>
</gene>
<protein>
    <submittedName>
        <fullName evidence="1">Uncharacterized protein</fullName>
    </submittedName>
</protein>
<name>C4JIE9_UNCRE</name>
<accession>C4JIE9</accession>
<dbReference type="EMBL" id="CH476615">
    <property type="protein sequence ID" value="EEP76637.1"/>
    <property type="molecule type" value="Genomic_DNA"/>
</dbReference>
<keyword evidence="2" id="KW-1185">Reference proteome</keyword>
<proteinExistence type="predicted"/>
<evidence type="ECO:0000313" key="2">
    <source>
        <dbReference type="Proteomes" id="UP000002058"/>
    </source>
</evidence>